<evidence type="ECO:0000313" key="11">
    <source>
        <dbReference type="RefSeq" id="XP_052127985.1"/>
    </source>
</evidence>
<evidence type="ECO:0000256" key="2">
    <source>
        <dbReference type="ARBA" id="ARBA00009358"/>
    </source>
</evidence>
<feature type="compositionally biased region" description="Pro residues" evidence="9">
    <location>
        <begin position="853"/>
        <end position="867"/>
    </location>
</feature>
<dbReference type="InterPro" id="IPR001680">
    <property type="entry name" value="WD40_rpt"/>
</dbReference>
<reference evidence="11" key="1">
    <citation type="submission" date="2025-08" db="UniProtKB">
        <authorList>
            <consortium name="RefSeq"/>
        </authorList>
    </citation>
    <scope>IDENTIFICATION</scope>
    <source>
        <tissue evidence="11">Whole organism</tissue>
    </source>
</reference>
<dbReference type="Gene3D" id="1.25.40.1030">
    <property type="match status" value="1"/>
</dbReference>
<evidence type="ECO:0000256" key="8">
    <source>
        <dbReference type="ARBA" id="ARBA00022927"/>
    </source>
</evidence>
<dbReference type="RefSeq" id="XP_052127985.1">
    <property type="nucleotide sequence ID" value="XM_052272025.1"/>
</dbReference>
<protein>
    <submittedName>
        <fullName evidence="11">Protein transport protein Sec31A</fullName>
    </submittedName>
</protein>
<dbReference type="InterPro" id="IPR015943">
    <property type="entry name" value="WD40/YVTN_repeat-like_dom_sf"/>
</dbReference>
<dbReference type="SMART" id="SM00320">
    <property type="entry name" value="WD40"/>
    <property type="match status" value="2"/>
</dbReference>
<evidence type="ECO:0000256" key="7">
    <source>
        <dbReference type="ARBA" id="ARBA00022892"/>
    </source>
</evidence>
<feature type="region of interest" description="Disordered" evidence="9">
    <location>
        <begin position="676"/>
        <end position="728"/>
    </location>
</feature>
<name>A0A9C6X2L6_FRAOC</name>
<keyword evidence="5" id="KW-0677">Repeat</keyword>
<proteinExistence type="inferred from homology"/>
<comment type="similarity">
    <text evidence="2">Belongs to the WD repeat SEC31 family.</text>
</comment>
<keyword evidence="6" id="KW-0256">Endoplasmic reticulum</keyword>
<feature type="compositionally biased region" description="Polar residues" evidence="9">
    <location>
        <begin position="744"/>
        <end position="758"/>
    </location>
</feature>
<evidence type="ECO:0000256" key="3">
    <source>
        <dbReference type="ARBA" id="ARBA00022448"/>
    </source>
</evidence>
<dbReference type="InterPro" id="IPR036322">
    <property type="entry name" value="WD40_repeat_dom_sf"/>
</dbReference>
<evidence type="ECO:0000256" key="6">
    <source>
        <dbReference type="ARBA" id="ARBA00022824"/>
    </source>
</evidence>
<dbReference type="Gene3D" id="1.20.940.10">
    <property type="entry name" value="Functional domain of the splicing factor Prp18"/>
    <property type="match status" value="1"/>
</dbReference>
<dbReference type="OrthoDB" id="542917at2759"/>
<keyword evidence="3" id="KW-0813">Transport</keyword>
<dbReference type="GO" id="GO:0030127">
    <property type="term" value="C:COPII vesicle coat"/>
    <property type="evidence" value="ECO:0007669"/>
    <property type="project" value="TreeGrafter"/>
</dbReference>
<feature type="region of interest" description="Disordered" evidence="9">
    <location>
        <begin position="605"/>
        <end position="630"/>
    </location>
</feature>
<feature type="region of interest" description="Disordered" evidence="9">
    <location>
        <begin position="20"/>
        <end position="39"/>
    </location>
</feature>
<evidence type="ECO:0000256" key="1">
    <source>
        <dbReference type="ARBA" id="ARBA00004240"/>
    </source>
</evidence>
<evidence type="ECO:0000256" key="4">
    <source>
        <dbReference type="ARBA" id="ARBA00022574"/>
    </source>
</evidence>
<comment type="subcellular location">
    <subcellularLocation>
        <location evidence="1">Endoplasmic reticulum</location>
    </subcellularLocation>
</comment>
<feature type="compositionally biased region" description="Low complexity" evidence="9">
    <location>
        <begin position="801"/>
        <end position="829"/>
    </location>
</feature>
<evidence type="ECO:0000256" key="5">
    <source>
        <dbReference type="ARBA" id="ARBA00022737"/>
    </source>
</evidence>
<feature type="compositionally biased region" description="Polar residues" evidence="9">
    <location>
        <begin position="765"/>
        <end position="800"/>
    </location>
</feature>
<dbReference type="GO" id="GO:0015031">
    <property type="term" value="P:protein transport"/>
    <property type="evidence" value="ECO:0007669"/>
    <property type="project" value="UniProtKB-KW"/>
</dbReference>
<sequence>MDEKLNELRDRLSVALGYKQLRSQPTDPRRASMPNQRGLHAASSTRQAPYFYNQAQAAQSFAPNPASFSAAANHQRGVLSIAWCMQDPDLLLSCGKDNRILCWNPNSNAPGGEVVCEVATTTQWNFDVAWCPRNPALISSCSFDGHVSIYSLTGGAQPQVQTSNKIADSFPGMESYAQATPPQPAPVSVDLRKPPKWLRRPCGASFGFGGKLVSFEFDKSAPVQQPAAPQQLGFVATPAVKRTVSISQVVTEGSLMARAQALDVALQQGDYRDFCKSRAAESHTSHDRILWECLKAHFEPNLSSEVLTLLGFNPEEVKNKLNISIAPPDDSPTEFNGIDNLTTQMHDLSAGSADDAFSAIAASAQLKKKSEITAPFRIVTGDDANGLICQALLLGHTEAAVELCLQEGRHADAIVLAMTGGPDLLAKTQFRYFQKSKGYLSTLMSAVVTEDWSQVVASCDLESWKEALTAILTHTRGDEYSRLCEQLGHRLEVESGGLHKQKAQLCYAIAGNLHKLVDNWMLDIRPTTPEQMQDLVEIVAVLRTAMELRGNNVDISGSLANTLSQYAEFLASQGSLASAFTYLTNSQDEKLNELRDRLSVALGYKQLRSQPTDPRRASMPNQRGLHAASSTRQAPYFYNQAQAAQSFAPNPASFSAASYNPSPLVPTPAPISAPIPAPVPMQTLPPTQPLSGIPPLQVQPSMQGPPPGPSASPGVLPRAPSVTDGVGQWSHFGHNVAYSGTQQLWSRSPKITSGSSNRKYVLDPSVQSGSPGYNPTSNFPSSGSMFNQSISQTQPQLYSTQPQGQAYPGQPQSQPFPGQPQTQSFPGQSANQQFSTYGSGYGETQQDYFNASPLPPPPSSQPPPGWNDPPALKNAGRSKPPKTDVAAVAPITHPLFGVVPQETAPPLNSMNGGYADTMVGNAGSYGHPQQNVYQAPNVYQPQMMQAQMVNPHEQTPPTPQFSRAKPEPPPPKAPIPEEHVVLQTVFDELRNKCFQASNNPQAKKKLDDVARKLEALYDALRDMRLSNNTLQSLHQLMQMVQMGDYAGGLNLHTQLVSGPDFSQISSFMPGLKVLLQTALSLGVYLQ</sequence>
<feature type="region of interest" description="Disordered" evidence="9">
    <location>
        <begin position="950"/>
        <end position="973"/>
    </location>
</feature>
<dbReference type="Gene3D" id="2.130.10.10">
    <property type="entry name" value="YVTN repeat-like/Quinoprotein amine dehydrogenase"/>
    <property type="match status" value="1"/>
</dbReference>
<keyword evidence="10" id="KW-1185">Reference proteome</keyword>
<feature type="compositionally biased region" description="Polar residues" evidence="9">
    <location>
        <begin position="830"/>
        <end position="849"/>
    </location>
</feature>
<evidence type="ECO:0000256" key="9">
    <source>
        <dbReference type="SAM" id="MobiDB-lite"/>
    </source>
</evidence>
<keyword evidence="7" id="KW-0931">ER-Golgi transport</keyword>
<gene>
    <name evidence="11" type="primary">LOC113203725</name>
</gene>
<dbReference type="GO" id="GO:0005198">
    <property type="term" value="F:structural molecule activity"/>
    <property type="evidence" value="ECO:0007669"/>
    <property type="project" value="TreeGrafter"/>
</dbReference>
<dbReference type="PANTHER" id="PTHR13923:SF11">
    <property type="entry name" value="SECRETORY 31, ISOFORM D"/>
    <property type="match status" value="1"/>
</dbReference>
<dbReference type="SUPFAM" id="SSF50978">
    <property type="entry name" value="WD40 repeat-like"/>
    <property type="match status" value="1"/>
</dbReference>
<organism evidence="10 11">
    <name type="scientific">Frankliniella occidentalis</name>
    <name type="common">Western flower thrips</name>
    <name type="synonym">Euthrips occidentalis</name>
    <dbReference type="NCBI Taxonomy" id="133901"/>
    <lineage>
        <taxon>Eukaryota</taxon>
        <taxon>Metazoa</taxon>
        <taxon>Ecdysozoa</taxon>
        <taxon>Arthropoda</taxon>
        <taxon>Hexapoda</taxon>
        <taxon>Insecta</taxon>
        <taxon>Pterygota</taxon>
        <taxon>Neoptera</taxon>
        <taxon>Paraneoptera</taxon>
        <taxon>Thysanoptera</taxon>
        <taxon>Terebrantia</taxon>
        <taxon>Thripoidea</taxon>
        <taxon>Thripidae</taxon>
        <taxon>Frankliniella</taxon>
    </lineage>
</organism>
<accession>A0A9C6X2L6</accession>
<evidence type="ECO:0000313" key="10">
    <source>
        <dbReference type="Proteomes" id="UP000504606"/>
    </source>
</evidence>
<feature type="region of interest" description="Disordered" evidence="9">
    <location>
        <begin position="744"/>
        <end position="884"/>
    </location>
</feature>
<dbReference type="KEGG" id="foc:113203725"/>
<dbReference type="AlphaFoldDB" id="A0A9C6X2L6"/>
<dbReference type="GeneID" id="113203725"/>
<dbReference type="GO" id="GO:0007029">
    <property type="term" value="P:endoplasmic reticulum organization"/>
    <property type="evidence" value="ECO:0007669"/>
    <property type="project" value="TreeGrafter"/>
</dbReference>
<dbReference type="FunFam" id="1.25.40.1030:FF:000011">
    <property type="entry name" value="SEC31 homolog B, COPII coat complex component"/>
    <property type="match status" value="1"/>
</dbReference>
<dbReference type="Proteomes" id="UP000504606">
    <property type="component" value="Unplaced"/>
</dbReference>
<dbReference type="InterPro" id="IPR040251">
    <property type="entry name" value="SEC31-like"/>
</dbReference>
<dbReference type="GO" id="GO:0070971">
    <property type="term" value="C:endoplasmic reticulum exit site"/>
    <property type="evidence" value="ECO:0007669"/>
    <property type="project" value="TreeGrafter"/>
</dbReference>
<dbReference type="GO" id="GO:0090110">
    <property type="term" value="P:COPII-coated vesicle cargo loading"/>
    <property type="evidence" value="ECO:0007669"/>
    <property type="project" value="TreeGrafter"/>
</dbReference>
<dbReference type="FunFam" id="1.20.940.10:FF:000001">
    <property type="entry name" value="Protein transport protein Sec31A isoform A"/>
    <property type="match status" value="1"/>
</dbReference>
<dbReference type="PANTHER" id="PTHR13923">
    <property type="entry name" value="SEC31-RELATED PROTEIN"/>
    <property type="match status" value="1"/>
</dbReference>
<keyword evidence="4" id="KW-0853">WD repeat</keyword>
<keyword evidence="8" id="KW-0653">Protein transport</keyword>